<protein>
    <recommendedName>
        <fullName evidence="3">Secreted protein</fullName>
    </recommendedName>
</protein>
<evidence type="ECO:0000313" key="2">
    <source>
        <dbReference type="Proteomes" id="UP001589830"/>
    </source>
</evidence>
<sequence length="76" mass="7590">MKGLWLLVAVVAGAVVGMGVARWKASPSGSSTAPSPANPDVRVCPQVIATCNDGTVVPTPCGCQGRGGVKRLGVMV</sequence>
<evidence type="ECO:0000313" key="1">
    <source>
        <dbReference type="EMBL" id="MFC0595726.1"/>
    </source>
</evidence>
<accession>A0ABV6Q0W9</accession>
<comment type="caution">
    <text evidence="1">The sequence shown here is derived from an EMBL/GenBank/DDBJ whole genome shotgun (WGS) entry which is preliminary data.</text>
</comment>
<organism evidence="1 2">
    <name type="scientific">Thermus composti</name>
    <dbReference type="NCBI Taxonomy" id="532059"/>
    <lineage>
        <taxon>Bacteria</taxon>
        <taxon>Thermotogati</taxon>
        <taxon>Deinococcota</taxon>
        <taxon>Deinococci</taxon>
        <taxon>Thermales</taxon>
        <taxon>Thermaceae</taxon>
        <taxon>Thermus</taxon>
    </lineage>
</organism>
<reference evidence="1 2" key="1">
    <citation type="submission" date="2024-09" db="EMBL/GenBank/DDBJ databases">
        <authorList>
            <person name="Sun Q."/>
            <person name="Mori K."/>
        </authorList>
    </citation>
    <scope>NUCLEOTIDE SEQUENCE [LARGE SCALE GENOMIC DNA]</scope>
    <source>
        <strain evidence="1 2">NCAIM B.02340</strain>
    </source>
</reference>
<name>A0ABV6Q0W9_9DEIN</name>
<keyword evidence="2" id="KW-1185">Reference proteome</keyword>
<proteinExistence type="predicted"/>
<dbReference type="Proteomes" id="UP001589830">
    <property type="component" value="Unassembled WGS sequence"/>
</dbReference>
<gene>
    <name evidence="1" type="ORF">ACFFFP_06045</name>
</gene>
<dbReference type="EMBL" id="JBHLTW010000026">
    <property type="protein sequence ID" value="MFC0595726.1"/>
    <property type="molecule type" value="Genomic_DNA"/>
</dbReference>
<evidence type="ECO:0008006" key="3">
    <source>
        <dbReference type="Google" id="ProtNLM"/>
    </source>
</evidence>
<dbReference type="RefSeq" id="WP_229906169.1">
    <property type="nucleotide sequence ID" value="NZ_BMPJ01000030.1"/>
</dbReference>